<feature type="transmembrane region" description="Helical" evidence="5">
    <location>
        <begin position="227"/>
        <end position="253"/>
    </location>
</feature>
<evidence type="ECO:0000256" key="3">
    <source>
        <dbReference type="ARBA" id="ARBA00022989"/>
    </source>
</evidence>
<keyword evidence="4 5" id="KW-0472">Membrane</keyword>
<feature type="transmembrane region" description="Helical" evidence="5">
    <location>
        <begin position="42"/>
        <end position="62"/>
    </location>
</feature>
<organism evidence="7 8">
    <name type="scientific">Halomonas elongata</name>
    <dbReference type="NCBI Taxonomy" id="2746"/>
    <lineage>
        <taxon>Bacteria</taxon>
        <taxon>Pseudomonadati</taxon>
        <taxon>Pseudomonadota</taxon>
        <taxon>Gammaproteobacteria</taxon>
        <taxon>Oceanospirillales</taxon>
        <taxon>Halomonadaceae</taxon>
        <taxon>Halomonas</taxon>
    </lineage>
</organism>
<evidence type="ECO:0000256" key="5">
    <source>
        <dbReference type="SAM" id="Phobius"/>
    </source>
</evidence>
<evidence type="ECO:0000313" key="7">
    <source>
        <dbReference type="EMBL" id="OBX36091.1"/>
    </source>
</evidence>
<feature type="transmembrane region" description="Helical" evidence="5">
    <location>
        <begin position="159"/>
        <end position="182"/>
    </location>
</feature>
<evidence type="ECO:0000256" key="4">
    <source>
        <dbReference type="ARBA" id="ARBA00023136"/>
    </source>
</evidence>
<dbReference type="Proteomes" id="UP000092504">
    <property type="component" value="Unassembled WGS sequence"/>
</dbReference>
<reference evidence="7 8" key="1">
    <citation type="submission" date="2016-06" db="EMBL/GenBank/DDBJ databases">
        <title>Genome sequence of halotolerant plant growth promoting strain of Halomonas elongata HEK1 isolated from salterns of Rann of Kutch, Gujarat, India.</title>
        <authorList>
            <person name="Gaba S."/>
            <person name="Singh R.N."/>
            <person name="Abrol S."/>
            <person name="Kaushik R."/>
            <person name="Saxena A.K."/>
        </authorList>
    </citation>
    <scope>NUCLEOTIDE SEQUENCE [LARGE SCALE GENOMIC DNA]</scope>
    <source>
        <strain evidence="7 8">HEK1</strain>
    </source>
</reference>
<dbReference type="PATRIC" id="fig|2746.7.peg.440"/>
<keyword evidence="2 5" id="KW-0812">Transmembrane</keyword>
<comment type="subcellular location">
    <subcellularLocation>
        <location evidence="1">Membrane</location>
        <topology evidence="1">Multi-pass membrane protein</topology>
    </subcellularLocation>
</comment>
<feature type="transmembrane region" description="Helical" evidence="5">
    <location>
        <begin position="74"/>
        <end position="95"/>
    </location>
</feature>
<dbReference type="EMBL" id="MAJD01000001">
    <property type="protein sequence ID" value="OBX36091.1"/>
    <property type="molecule type" value="Genomic_DNA"/>
</dbReference>
<dbReference type="RefSeq" id="WP_013332599.1">
    <property type="nucleotide sequence ID" value="NZ_CP087224.1"/>
</dbReference>
<feature type="transmembrane region" description="Helical" evidence="5">
    <location>
        <begin position="260"/>
        <end position="284"/>
    </location>
</feature>
<evidence type="ECO:0000313" key="8">
    <source>
        <dbReference type="Proteomes" id="UP000092504"/>
    </source>
</evidence>
<dbReference type="InterPro" id="IPR051788">
    <property type="entry name" value="MFS_Transporter"/>
</dbReference>
<sequence>MFSLRRAWLAVAAMFFLNGGLFGSWASRIPTVASHHDLDGVRLGLLLLVLAAGALISFPLAGRASDAFGAARTTLAIAVAYTLALMMIACAFNLWMTAAALFLFGAGHGAMDVTMNSWGGEAERFIEKPVMSSFHAMWSLGAGVGAAVGYMAVRLDLSLLAHFALIGTVMSVSTIWLANIGWQSETRPRPAGTKRFPLPHGILLWVGIIAFCSSLGEGAVADWSAVFLVTVTSATMAQGAIGYAVFSMAMVIMRLIGSGVIAWLGPVSAARFAGCSASIGVLLAVLPANFMVALLGFFFLGIGYALIMPLAFSRAANDSDTPPGIAIASVATLGYGGMLLGPPLIGFVAHFVTLHYAFGILGLLALLIVFTASSLEPS</sequence>
<dbReference type="GeneID" id="91010190"/>
<protein>
    <submittedName>
        <fullName evidence="7">Inner membrane protein YbjJ</fullName>
    </submittedName>
</protein>
<dbReference type="InterPro" id="IPR036259">
    <property type="entry name" value="MFS_trans_sf"/>
</dbReference>
<dbReference type="Gene3D" id="1.20.1250.20">
    <property type="entry name" value="MFS general substrate transporter like domains"/>
    <property type="match status" value="2"/>
</dbReference>
<evidence type="ECO:0000259" key="6">
    <source>
        <dbReference type="PROSITE" id="PS50850"/>
    </source>
</evidence>
<dbReference type="PANTHER" id="PTHR23514">
    <property type="entry name" value="BYPASS OF STOP CODON PROTEIN 6"/>
    <property type="match status" value="1"/>
</dbReference>
<feature type="domain" description="Major facilitator superfamily (MFS) profile" evidence="6">
    <location>
        <begin position="202"/>
        <end position="378"/>
    </location>
</feature>
<dbReference type="SUPFAM" id="SSF103473">
    <property type="entry name" value="MFS general substrate transporter"/>
    <property type="match status" value="1"/>
</dbReference>
<feature type="transmembrane region" description="Helical" evidence="5">
    <location>
        <begin position="130"/>
        <end position="153"/>
    </location>
</feature>
<dbReference type="AlphaFoldDB" id="A0A1B8P1E7"/>
<dbReference type="CDD" id="cd17393">
    <property type="entry name" value="MFS_MosC_like"/>
    <property type="match status" value="1"/>
</dbReference>
<feature type="transmembrane region" description="Helical" evidence="5">
    <location>
        <begin position="290"/>
        <end position="312"/>
    </location>
</feature>
<dbReference type="GO" id="GO:0016020">
    <property type="term" value="C:membrane"/>
    <property type="evidence" value="ECO:0007669"/>
    <property type="project" value="UniProtKB-SubCell"/>
</dbReference>
<evidence type="ECO:0000256" key="1">
    <source>
        <dbReference type="ARBA" id="ARBA00004141"/>
    </source>
</evidence>
<gene>
    <name evidence="7" type="primary">ybjJ</name>
    <name evidence="7" type="ORF">A8U91_00427</name>
</gene>
<comment type="caution">
    <text evidence="7">The sequence shown here is derived from an EMBL/GenBank/DDBJ whole genome shotgun (WGS) entry which is preliminary data.</text>
</comment>
<keyword evidence="3 5" id="KW-1133">Transmembrane helix</keyword>
<dbReference type="PROSITE" id="PS50850">
    <property type="entry name" value="MFS"/>
    <property type="match status" value="1"/>
</dbReference>
<name>A0A1B8P1E7_HALEL</name>
<feature type="transmembrane region" description="Helical" evidence="5">
    <location>
        <begin position="354"/>
        <end position="375"/>
    </location>
</feature>
<accession>A0A1B8P1E7</accession>
<proteinExistence type="predicted"/>
<feature type="transmembrane region" description="Helical" evidence="5">
    <location>
        <begin position="202"/>
        <end position="221"/>
    </location>
</feature>
<evidence type="ECO:0000256" key="2">
    <source>
        <dbReference type="ARBA" id="ARBA00022692"/>
    </source>
</evidence>
<dbReference type="InterPro" id="IPR011701">
    <property type="entry name" value="MFS"/>
</dbReference>
<dbReference type="GO" id="GO:0022857">
    <property type="term" value="F:transmembrane transporter activity"/>
    <property type="evidence" value="ECO:0007669"/>
    <property type="project" value="InterPro"/>
</dbReference>
<dbReference type="InterPro" id="IPR020846">
    <property type="entry name" value="MFS_dom"/>
</dbReference>
<dbReference type="OMA" id="TMGYSGI"/>
<feature type="transmembrane region" description="Helical" evidence="5">
    <location>
        <begin position="324"/>
        <end position="348"/>
    </location>
</feature>
<dbReference type="Pfam" id="PF07690">
    <property type="entry name" value="MFS_1"/>
    <property type="match status" value="1"/>
</dbReference>
<dbReference type="PANTHER" id="PTHR23514:SF13">
    <property type="entry name" value="INNER MEMBRANE PROTEIN YBJJ"/>
    <property type="match status" value="1"/>
</dbReference>